<dbReference type="InterPro" id="IPR007519">
    <property type="entry name" value="Bul1_N"/>
</dbReference>
<evidence type="ECO:0000313" key="5">
    <source>
        <dbReference type="Proteomes" id="UP001162085"/>
    </source>
</evidence>
<organism evidence="4 5">
    <name type="scientific">Saccharomyces uvarum</name>
    <name type="common">Yeast</name>
    <name type="synonym">Saccharomyces bayanus var. uvarum</name>
    <dbReference type="NCBI Taxonomy" id="230603"/>
    <lineage>
        <taxon>Eukaryota</taxon>
        <taxon>Fungi</taxon>
        <taxon>Dikarya</taxon>
        <taxon>Ascomycota</taxon>
        <taxon>Saccharomycotina</taxon>
        <taxon>Saccharomycetes</taxon>
        <taxon>Saccharomycetales</taxon>
        <taxon>Saccharomycetaceae</taxon>
        <taxon>Saccharomyces</taxon>
    </lineage>
</organism>
<name>A0ABN8WNW2_SACUV</name>
<evidence type="ECO:0000313" key="4">
    <source>
        <dbReference type="EMBL" id="CAI4052340.1"/>
    </source>
</evidence>
<dbReference type="Proteomes" id="UP001162085">
    <property type="component" value="Chromosome 14"/>
</dbReference>
<keyword evidence="5" id="KW-1185">Reference proteome</keyword>
<sequence>MQESRENQNTFAAPRRESSSSTLLGTVSYEGLKNGFSQEKSDGIDHACNIEGHHWSSKENLQDDNAAPPDLLPSFEMYENLHSNIPQSSFDTYFHEEPPYYEDAAGSRDPSLDVQVRPNLEDINGNTAGPQNSETGINTQQLPSVSVYSQSPNTPASNHDGTKSIPVERIYALPRVNTSVAIELYVTKTAPKFGQTPKYESMLKEFTCGDIIHGYFTVENKSSKEVKFDMFYLTLEGTISSTTKACVGTRKTMKRFLRMVDLAASWSYNQEDMNTDEDLCGYLDSTDHTKFGLTNARTLNPGDKRKKFFTFKIPNQLLDTTCKHGHFSHSLLPPSLGFQRPLSSNGNVADIKLSCSLGYGRSSEKGSQLLLMDNCGGNLVDYSINAMLVGKDAGSGGMCLVGESKYSIRIIPFGFDSKPVSEKKCLKDLENFDAAVTKRLEKIKNILSKSKRTIPIHEEDIRGADDQATSPRRKYLWNPEPENVENDAVEKKCYSEEGIIDTEMSYSMTSTINTGLKSIFRKGLYNTSSSQPENSEKNGMIMIKVKPPSSSLPYWSPTLIQKQNVFSVKNNQGQHNWSDLRNLLSSEEWEKFESLQIELLCIQAANGIPHEPPNLSSSQIELICLTEKTEDCKPVEFHTNLLLNERRYNEVKKGFQEMSATIKAYCDDFTRNETTINSLLAEDAKASLGNKQLVFSSFMPLSIRNDVQAMAHMDVDVAVIKNALESKVVATKDLHSNSSSSSMIPQASRRIIKNASPNSRGSMFWHAKSNEWNRVSTKEYRKTLSLHIKFNDEFKGTLVPSFQSCLCSRSYLLRIKLHFDKGAGTSQIDVPIQIKNSHIN</sequence>
<gene>
    <name evidence="4" type="primary">SUVZ14G3880</name>
    <name evidence="4" type="ORF">SUVZ_14G3880</name>
</gene>
<accession>A0ABN8WNW2</accession>
<proteinExistence type="predicted"/>
<evidence type="ECO:0000259" key="2">
    <source>
        <dbReference type="Pfam" id="PF04425"/>
    </source>
</evidence>
<feature type="domain" description="Bul1 N-terminal" evidence="2">
    <location>
        <begin position="59"/>
        <end position="467"/>
    </location>
</feature>
<protein>
    <submittedName>
        <fullName evidence="4">Uncharacterized protein</fullName>
    </submittedName>
</protein>
<dbReference type="Pfam" id="PF04426">
    <property type="entry name" value="Bul1_C"/>
    <property type="match status" value="1"/>
</dbReference>
<feature type="domain" description="Bul1 C-terminal" evidence="3">
    <location>
        <begin position="573"/>
        <end position="836"/>
    </location>
</feature>
<reference evidence="4" key="1">
    <citation type="submission" date="2022-10" db="EMBL/GenBank/DDBJ databases">
        <authorList>
            <person name="Byrne P K."/>
        </authorList>
    </citation>
    <scope>NUCLEOTIDE SEQUENCE</scope>
    <source>
        <strain evidence="4">ZP964</strain>
    </source>
</reference>
<dbReference type="InterPro" id="IPR022794">
    <property type="entry name" value="Bul1_C"/>
</dbReference>
<dbReference type="PANTHER" id="PTHR31904:SF1">
    <property type="entry name" value="BYPASS OF STOP CODON PROTEIN 5-RELATED"/>
    <property type="match status" value="1"/>
</dbReference>
<evidence type="ECO:0000259" key="3">
    <source>
        <dbReference type="Pfam" id="PF04426"/>
    </source>
</evidence>
<dbReference type="PANTHER" id="PTHR31904">
    <property type="entry name" value="BYPASS OF STOP CODON PROTEIN 5-RELATED"/>
    <property type="match status" value="1"/>
</dbReference>
<dbReference type="EMBL" id="OX365941">
    <property type="protein sequence ID" value="CAI4052340.1"/>
    <property type="molecule type" value="Genomic_DNA"/>
</dbReference>
<feature type="region of interest" description="Disordered" evidence="1">
    <location>
        <begin position="1"/>
        <end position="23"/>
    </location>
</feature>
<evidence type="ECO:0000256" key="1">
    <source>
        <dbReference type="SAM" id="MobiDB-lite"/>
    </source>
</evidence>
<dbReference type="Pfam" id="PF04425">
    <property type="entry name" value="Bul1_N"/>
    <property type="match status" value="1"/>
</dbReference>
<dbReference type="InterPro" id="IPR039634">
    <property type="entry name" value="Bul1-like"/>
</dbReference>